<keyword evidence="1" id="KW-1133">Transmembrane helix</keyword>
<evidence type="ECO:0008006" key="4">
    <source>
        <dbReference type="Google" id="ProtNLM"/>
    </source>
</evidence>
<comment type="caution">
    <text evidence="2">The sequence shown here is derived from an EMBL/GenBank/DDBJ whole genome shotgun (WGS) entry which is preliminary data.</text>
</comment>
<protein>
    <recommendedName>
        <fullName evidence="4">Transposase</fullName>
    </recommendedName>
</protein>
<keyword evidence="1" id="KW-0812">Transmembrane</keyword>
<dbReference type="AlphaFoldDB" id="A0AAV3PX24"/>
<organism evidence="2 3">
    <name type="scientific">Lithospermum erythrorhizon</name>
    <name type="common">Purple gromwell</name>
    <name type="synonym">Lithospermum officinale var. erythrorhizon</name>
    <dbReference type="NCBI Taxonomy" id="34254"/>
    <lineage>
        <taxon>Eukaryota</taxon>
        <taxon>Viridiplantae</taxon>
        <taxon>Streptophyta</taxon>
        <taxon>Embryophyta</taxon>
        <taxon>Tracheophyta</taxon>
        <taxon>Spermatophyta</taxon>
        <taxon>Magnoliopsida</taxon>
        <taxon>eudicotyledons</taxon>
        <taxon>Gunneridae</taxon>
        <taxon>Pentapetalae</taxon>
        <taxon>asterids</taxon>
        <taxon>lamiids</taxon>
        <taxon>Boraginales</taxon>
        <taxon>Boraginaceae</taxon>
        <taxon>Boraginoideae</taxon>
        <taxon>Lithospermeae</taxon>
        <taxon>Lithospermum</taxon>
    </lineage>
</organism>
<name>A0AAV3PX24_LITER</name>
<keyword evidence="3" id="KW-1185">Reference proteome</keyword>
<proteinExistence type="predicted"/>
<accession>A0AAV3PX24</accession>
<evidence type="ECO:0000313" key="2">
    <source>
        <dbReference type="EMBL" id="GAA0156344.1"/>
    </source>
</evidence>
<gene>
    <name evidence="2" type="ORF">LIER_13861</name>
</gene>
<keyword evidence="1" id="KW-0472">Membrane</keyword>
<reference evidence="2 3" key="1">
    <citation type="submission" date="2024-01" db="EMBL/GenBank/DDBJ databases">
        <title>The complete chloroplast genome sequence of Lithospermum erythrorhizon: insights into the phylogenetic relationship among Boraginaceae species and the maternal lineages of purple gromwells.</title>
        <authorList>
            <person name="Okada T."/>
            <person name="Watanabe K."/>
        </authorList>
    </citation>
    <scope>NUCLEOTIDE SEQUENCE [LARGE SCALE GENOMIC DNA]</scope>
</reference>
<evidence type="ECO:0000256" key="1">
    <source>
        <dbReference type="SAM" id="Phobius"/>
    </source>
</evidence>
<feature type="transmembrane region" description="Helical" evidence="1">
    <location>
        <begin position="21"/>
        <end position="39"/>
    </location>
</feature>
<dbReference type="Proteomes" id="UP001454036">
    <property type="component" value="Unassembled WGS sequence"/>
</dbReference>
<evidence type="ECO:0000313" key="3">
    <source>
        <dbReference type="Proteomes" id="UP001454036"/>
    </source>
</evidence>
<sequence length="70" mass="8448">MHLYLRRGRFLIKERKLRLHKVMYVCLFDMLFTYVMFGWEGTANDARIFLECVAKPENKFPLPPGELFHL</sequence>
<dbReference type="EMBL" id="BAABME010002840">
    <property type="protein sequence ID" value="GAA0156344.1"/>
    <property type="molecule type" value="Genomic_DNA"/>
</dbReference>